<dbReference type="PANTHER" id="PTHR42643:SF41">
    <property type="entry name" value="IONOTROPIC RECEPTOR 20A-RELATED"/>
    <property type="match status" value="1"/>
</dbReference>
<feature type="transmembrane region" description="Helical" evidence="8">
    <location>
        <begin position="215"/>
        <end position="240"/>
    </location>
</feature>
<feature type="transmembrane region" description="Helical" evidence="8">
    <location>
        <begin position="972"/>
        <end position="992"/>
    </location>
</feature>
<dbReference type="PANTHER" id="PTHR42643">
    <property type="entry name" value="IONOTROPIC RECEPTOR 20A-RELATED"/>
    <property type="match status" value="1"/>
</dbReference>
<protein>
    <submittedName>
        <fullName evidence="9">Uncharacterized protein</fullName>
    </submittedName>
</protein>
<keyword evidence="6" id="KW-0675">Receptor</keyword>
<keyword evidence="3 8" id="KW-0812">Transmembrane</keyword>
<proteinExistence type="predicted"/>
<feature type="transmembrane region" description="Helical" evidence="8">
    <location>
        <begin position="1830"/>
        <end position="1848"/>
    </location>
</feature>
<keyword evidence="5 8" id="KW-0472">Membrane</keyword>
<keyword evidence="4 8" id="KW-1133">Transmembrane helix</keyword>
<dbReference type="VEuPathDB" id="VectorBase:AQUA006276"/>
<sequence length="2532" mass="292843">MPILLHTFSKHMVPNSTTQSQLNNILQTFDLFAKEKKVIVLVKAPVASLQDFVALVKAYETLGVIDIIYLIVTDDDMSVVGMNMASTTLIRNNHRDKAHTLFPDRLANLSSRPYYVACYEDPPTTFKNKNNKTVGSAVALIDIIAKRQSTDARYFYTQKAQTVFNHGQTTSIDMATYRLVKTTPNPPYSLLQMSPMFRWCIAVPKQYRRIFHEQVVWPFAIDLWVLAGGLVAFFALYQLILARILATQCPTVHSIVNIPLQILKILLLFLLSEYYTAILSSNLGLSQLPAYPKTLTEFYLTKLPIMYHHPRMLTDIYVQSQILSRVVVVNTTQPYEPSQFAILQLCDRFRHTVGKTTKLYGKQASHHQFHLIAEPIRSLLSLSPFRKSSPRFSRFQHYVSRLNEAGIGDYLWRQWSEKASDEFSSGEEDTDERNTSMLELDHFVPVFINGTFVQLFTNERATTAALLINVLVRIINKTDRFGLNAVALFNFNTHCMDHVPDQLLKQISTITLLNYDSSPLIKDTFERPNFFLHIHGYKVAANVTTNGIITQQVKMLNLYRPFGITERVVVVFDQTVPEPNPLHKVAALYHRHGVINVIYIVMFRAQLQVFRLDRQYKALIEVPITASLQTLFPDRLSNLSGQPYMVVTYENPPKSYADSSRRIVGADIELIDIIAHHQSTFAFFNYSTKPGPIFVPWDDRTFDFATYRIIYKGDVQYPFSSLLFPDNQRSCIAVPKRYNRVLQEQVIWPFALDLWALSGGLAAFYIWYLLMLAPYLRRHHRDMYDLVNTPLHMFRIVLLFLLTEYYTAMLTSSLGLSQVPFYPTTIQEFLKTPAPLLVLRRDLISILQENKDFARKMILYENIEQYQHGQYALTQLCDMFLYRIGSITKYLGKEMSYRHYHLIDEPFTTTITMVPFGKLNPRLKLFQMYVNRLNEAGIWTYLVKKWNLKASGTQVVYEPDDVDALFLSLEHFVPVFIAAGYAYFITISVFLLERIVYSINAVKYLFVKMTLVGGILLEPTTAESILVSFLIRVIVELHQDHPNPSNVGLVNLDSQNLSYIPTELMKHVTEVTFLNIDINEQRSETKAIHYAPILVHAFGISKPNGPSEESPIQSEVLKILEYFKLIEKTKNIIVLLDAYGVKPTELDLLAKTYHHFGAIDIIYVLLKMKEPIVVRLNDMSTEFVKLSTFAGIEQLFPDRLANMSGRPYKVACLENPPLSFRSPATNRTIGIDVEFIDMIAKHQHTVADYRYSAQPIELFEPWHSTEIDFATYRIILTEQAYKFALLFLPNQYLWCLAVPKTYNRILHQQILWPYTTDMWLLIGTIVICFLLYRLLLKDTLQRRHPNAFPIINTPLHILRILLLFLLSEYYTALLSSNLGLSKLPAYPRTFEQFKKSTIPLIVHRPESYEFLRNNEDLMLRTIRWNFSQRYDPTRLAVVQLCDLFPYTIRETTRLVGKEVSHHHYHLIEKPVKCAICMSPFRQTSPLLPRFQMYVHRLYEAGVWDFVVRKWISFTMQPIGFEALDSSMLKLEHFAPVYIAGGYLYLLCLHCERCSQSTVGFVNFNTPHSFSYIPSQLMQQLSTVTFASIDLRQDGCQLQSLNTPIMIHAVTSFHWMKNKLYILKDVLDTLQHFGLYGKSKKLIVLIDMNRVTMAELKVLKESYQHAGAIDILYVLEHSNSYQLNIMIPARHNRTTLVRRSAESSIEQLFPDRLSNLSGQPYKVACIENRPLTYRDASSGRIIGIDVDFIDIIAKHQRTVALFKHTPDPIKLFKSWYDVEFDMATHRMTHGGLAYPFTPLYFPNQFRWCLAVPKTYDRVIHDQVIWPYQPSLWAMLLSLAAFLIVYRLFLRQPIRQLYPGVFPAIDTPLQMLRMLLLFLMTEYYTAKLTAILGLSEVPIYPRTLAEFSSSPIPLLASHLSGYQYLLDNPQVHAKTIEWNFSVQYDPTGMALLQLCDLFPFTIGDTTQIMGKRLSHHHYHLIDEPISTSICISPFRKTSPRLVRFQQYVTRLNEAGIWDQLVSKWMLKDGRVSVAHGADERTSFRSSILELFHFVPVYVIGGYLYTSALIIFILEHLLPADNLKHMENVLVLRNIFNYLSVTGRETRQFAIIVSDTVRSADLALLARLFAMLDVLDVLYVIVRANSITLVQFDNDANGYVQLSVNDSLERLFPNRFRGRSYTIAWFEEEPLAVRRDNKIIGVDVDMLNIIAKHQNIDLHDMSDQTLQGSKRFFDLATLRTIDKSDDWVHATALYFPNSYTWCVAVPRFYLLDLSGQLFRPFALDLWLLVLALAGAHAAYGKLLYPCLQRHHPAMGRLLNPQLKLLFRFLHFMMLETYIAMLTQQLEFSHLPLFPKTLQEFSRSSIPLLAMASDLADIVHHIPRHAHQTVGWNRSLTYDPEQFAILVQCDIFERNIEQYTAMLGKRVHNTLFYLIPEPMLETPLVCLHKKDSRVHTLQRYIDRLKEGGVWQYLVSKWTYRPHSPQYSSQIEDPLARKQLYLTLTHLIPVYMIWTQLLLASVAVFLVEHIIHMIGAR</sequence>
<keyword evidence="7" id="KW-0325">Glycoprotein</keyword>
<accession>A0A182X8Y7</accession>
<reference evidence="9" key="1">
    <citation type="submission" date="2020-05" db="UniProtKB">
        <authorList>
            <consortium name="EnsemblMetazoa"/>
        </authorList>
    </citation>
    <scope>IDENTIFICATION</scope>
    <source>
        <strain evidence="9">SANGQUA</strain>
    </source>
</reference>
<feature type="transmembrane region" description="Helical" evidence="8">
    <location>
        <begin position="790"/>
        <end position="808"/>
    </location>
</feature>
<evidence type="ECO:0000256" key="7">
    <source>
        <dbReference type="ARBA" id="ARBA00023180"/>
    </source>
</evidence>
<evidence type="ECO:0000256" key="4">
    <source>
        <dbReference type="ARBA" id="ARBA00022989"/>
    </source>
</evidence>
<feature type="transmembrane region" description="Helical" evidence="8">
    <location>
        <begin position="1318"/>
        <end position="1336"/>
    </location>
</feature>
<evidence type="ECO:0000256" key="2">
    <source>
        <dbReference type="ARBA" id="ARBA00022475"/>
    </source>
</evidence>
<organism evidence="9 10">
    <name type="scientific">Anopheles quadriannulatus</name>
    <name type="common">Mosquito</name>
    <dbReference type="NCBI Taxonomy" id="34691"/>
    <lineage>
        <taxon>Eukaryota</taxon>
        <taxon>Metazoa</taxon>
        <taxon>Ecdysozoa</taxon>
        <taxon>Arthropoda</taxon>
        <taxon>Hexapoda</taxon>
        <taxon>Insecta</taxon>
        <taxon>Pterygota</taxon>
        <taxon>Neoptera</taxon>
        <taxon>Endopterygota</taxon>
        <taxon>Diptera</taxon>
        <taxon>Nematocera</taxon>
        <taxon>Culicoidea</taxon>
        <taxon>Culicidae</taxon>
        <taxon>Anophelinae</taxon>
        <taxon>Anopheles</taxon>
    </lineage>
</organism>
<evidence type="ECO:0000256" key="5">
    <source>
        <dbReference type="ARBA" id="ARBA00023136"/>
    </source>
</evidence>
<dbReference type="STRING" id="34691.A0A182X8Y7"/>
<evidence type="ECO:0000256" key="8">
    <source>
        <dbReference type="SAM" id="Phobius"/>
    </source>
</evidence>
<dbReference type="InterPro" id="IPR052192">
    <property type="entry name" value="Insect_Ionotropic_Sensory_Rcpt"/>
</dbReference>
<comment type="subcellular location">
    <subcellularLocation>
        <location evidence="1">Cell membrane</location>
        <topology evidence="1">Multi-pass membrane protein</topology>
    </subcellularLocation>
</comment>
<feature type="transmembrane region" description="Helical" evidence="8">
    <location>
        <begin position="746"/>
        <end position="770"/>
    </location>
</feature>
<evidence type="ECO:0000313" key="9">
    <source>
        <dbReference type="EnsemblMetazoa" id="AQUA006276-PA"/>
    </source>
</evidence>
<evidence type="ECO:0000256" key="6">
    <source>
        <dbReference type="ARBA" id="ARBA00023170"/>
    </source>
</evidence>
<evidence type="ECO:0000256" key="3">
    <source>
        <dbReference type="ARBA" id="ARBA00022692"/>
    </source>
</evidence>
<feature type="transmembrane region" description="Helical" evidence="8">
    <location>
        <begin position="1357"/>
        <end position="1380"/>
    </location>
</feature>
<dbReference type="EnsemblMetazoa" id="AQUA006276-RA">
    <property type="protein sequence ID" value="AQUA006276-PA"/>
    <property type="gene ID" value="AQUA006276"/>
</dbReference>
<feature type="transmembrane region" description="Helical" evidence="8">
    <location>
        <begin position="2048"/>
        <end position="2071"/>
    </location>
</feature>
<feature type="transmembrane region" description="Helical" evidence="8">
    <location>
        <begin position="2503"/>
        <end position="2522"/>
    </location>
</feature>
<keyword evidence="2" id="KW-1003">Cell membrane</keyword>
<keyword evidence="10" id="KW-1185">Reference proteome</keyword>
<name>A0A182X8Y7_ANOQN</name>
<dbReference type="Proteomes" id="UP000076407">
    <property type="component" value="Unassembled WGS sequence"/>
</dbReference>
<dbReference type="GO" id="GO:0005886">
    <property type="term" value="C:plasma membrane"/>
    <property type="evidence" value="ECO:0007669"/>
    <property type="project" value="UniProtKB-SubCell"/>
</dbReference>
<evidence type="ECO:0000256" key="1">
    <source>
        <dbReference type="ARBA" id="ARBA00004651"/>
    </source>
</evidence>
<dbReference type="SUPFAM" id="SSF53850">
    <property type="entry name" value="Periplasmic binding protein-like II"/>
    <property type="match status" value="2"/>
</dbReference>
<evidence type="ECO:0000313" key="10">
    <source>
        <dbReference type="Proteomes" id="UP000076407"/>
    </source>
</evidence>